<dbReference type="EMBL" id="GGEC01052956">
    <property type="protein sequence ID" value="MBX33440.1"/>
    <property type="molecule type" value="Transcribed_RNA"/>
</dbReference>
<accession>A0A2P2MTB3</accession>
<name>A0A2P2MTB3_RHIMU</name>
<proteinExistence type="predicted"/>
<evidence type="ECO:0000313" key="1">
    <source>
        <dbReference type="EMBL" id="MBX33440.1"/>
    </source>
</evidence>
<dbReference type="AlphaFoldDB" id="A0A2P2MTB3"/>
<protein>
    <submittedName>
        <fullName evidence="1">Uncharacterized protein</fullName>
    </submittedName>
</protein>
<reference evidence="1" key="1">
    <citation type="submission" date="2018-02" db="EMBL/GenBank/DDBJ databases">
        <title>Rhizophora mucronata_Transcriptome.</title>
        <authorList>
            <person name="Meera S.P."/>
            <person name="Sreeshan A."/>
            <person name="Augustine A."/>
        </authorList>
    </citation>
    <scope>NUCLEOTIDE SEQUENCE</scope>
    <source>
        <tissue evidence="1">Leaf</tissue>
    </source>
</reference>
<organism evidence="1">
    <name type="scientific">Rhizophora mucronata</name>
    <name type="common">Asiatic mangrove</name>
    <dbReference type="NCBI Taxonomy" id="61149"/>
    <lineage>
        <taxon>Eukaryota</taxon>
        <taxon>Viridiplantae</taxon>
        <taxon>Streptophyta</taxon>
        <taxon>Embryophyta</taxon>
        <taxon>Tracheophyta</taxon>
        <taxon>Spermatophyta</taxon>
        <taxon>Magnoliopsida</taxon>
        <taxon>eudicotyledons</taxon>
        <taxon>Gunneridae</taxon>
        <taxon>Pentapetalae</taxon>
        <taxon>rosids</taxon>
        <taxon>fabids</taxon>
        <taxon>Malpighiales</taxon>
        <taxon>Rhizophoraceae</taxon>
        <taxon>Rhizophora</taxon>
    </lineage>
</organism>
<sequence length="32" mass="3810">MEFCVEFSWKLKSQGHTTPWCPLALWSEIIKI</sequence>